<dbReference type="GO" id="GO:0047661">
    <property type="term" value="F:amino-acid racemase activity"/>
    <property type="evidence" value="ECO:0007669"/>
    <property type="project" value="InterPro"/>
</dbReference>
<dbReference type="InterPro" id="IPR015942">
    <property type="entry name" value="Asp/Glu/hydantoin_racemase"/>
</dbReference>
<dbReference type="InterPro" id="IPR001920">
    <property type="entry name" value="Asp/Glu_race"/>
</dbReference>
<keyword evidence="2" id="KW-0413">Isomerase</keyword>
<evidence type="ECO:0000256" key="1">
    <source>
        <dbReference type="ARBA" id="ARBA00007847"/>
    </source>
</evidence>
<gene>
    <name evidence="3" type="ORF">BOW52_04900</name>
</gene>
<dbReference type="NCBIfam" id="TIGR00035">
    <property type="entry name" value="asp_race"/>
    <property type="match status" value="1"/>
</dbReference>
<protein>
    <submittedName>
        <fullName evidence="3">Aspartate racemase</fullName>
    </submittedName>
</protein>
<dbReference type="OrthoDB" id="9803739at2"/>
<dbReference type="Proteomes" id="UP000190198">
    <property type="component" value="Unassembled WGS sequence"/>
</dbReference>
<dbReference type="RefSeq" id="WP_078476714.1">
    <property type="nucleotide sequence ID" value="NZ_MPRK01000066.1"/>
</dbReference>
<dbReference type="SUPFAM" id="SSF53681">
    <property type="entry name" value="Aspartate/glutamate racemase"/>
    <property type="match status" value="2"/>
</dbReference>
<dbReference type="Gene3D" id="3.40.50.1860">
    <property type="match status" value="2"/>
</dbReference>
<dbReference type="PANTHER" id="PTHR21198">
    <property type="entry name" value="GLUTAMATE RACEMASE"/>
    <property type="match status" value="1"/>
</dbReference>
<name>A0A1T2L841_9GAMM</name>
<reference evidence="3 4" key="1">
    <citation type="submission" date="2016-11" db="EMBL/GenBank/DDBJ databases">
        <title>Mixed transmission modes and dynamic genome evolution in an obligate animal-bacterial symbiosis.</title>
        <authorList>
            <person name="Russell S.L."/>
            <person name="Corbett-Detig R.B."/>
            <person name="Cavanaugh C.M."/>
        </authorList>
    </citation>
    <scope>NUCLEOTIDE SEQUENCE [LARGE SCALE GENOMIC DNA]</scope>
    <source>
        <strain evidence="3">Sp-SM6</strain>
    </source>
</reference>
<dbReference type="PANTHER" id="PTHR21198:SF7">
    <property type="entry name" value="ASPARTATE-GLUTAMATE RACEMASE FAMILY"/>
    <property type="match status" value="1"/>
</dbReference>
<evidence type="ECO:0000313" key="4">
    <source>
        <dbReference type="Proteomes" id="UP000190198"/>
    </source>
</evidence>
<keyword evidence="4" id="KW-1185">Reference proteome</keyword>
<proteinExistence type="inferred from homology"/>
<dbReference type="Pfam" id="PF01177">
    <property type="entry name" value="Asp_Glu_race"/>
    <property type="match status" value="1"/>
</dbReference>
<comment type="similarity">
    <text evidence="1">Belongs to the aspartate/glutamate racemases family.</text>
</comment>
<dbReference type="InterPro" id="IPR004380">
    <property type="entry name" value="Asp_race"/>
</dbReference>
<accession>A0A1T2L841</accession>
<dbReference type="EMBL" id="MPRK01000066">
    <property type="protein sequence ID" value="OOZ41222.1"/>
    <property type="molecule type" value="Genomic_DNA"/>
</dbReference>
<comment type="caution">
    <text evidence="3">The sequence shown here is derived from an EMBL/GenBank/DDBJ whole genome shotgun (WGS) entry which is preliminary data.</text>
</comment>
<dbReference type="AlphaFoldDB" id="A0A1T2L841"/>
<sequence>MKTIGLLGGMSWESTLGYYKKINEGVRNALGGLHSAEIVMYSVDFEPIEKLQQAGDWEGTTDILIEAAKNVQSAGADFLLICTNTMHKIAPEIEAAVQIPLLHIADATADVLVNEGIKTVGLLGTAFTMEQEFYKGRLKNNYGLEVLVPNRADREIVHRVIYQELCLGETEADSKVEYLRIISALSDQGAEAVILGCTEIGMLVNQVDTDVRLLDTTAIHAEKAVEYAITGS</sequence>
<evidence type="ECO:0000313" key="3">
    <source>
        <dbReference type="EMBL" id="OOZ41222.1"/>
    </source>
</evidence>
<evidence type="ECO:0000256" key="2">
    <source>
        <dbReference type="ARBA" id="ARBA00023235"/>
    </source>
</evidence>
<organism evidence="3 4">
    <name type="scientific">Solemya elarraichensis gill symbiont</name>
    <dbReference type="NCBI Taxonomy" id="1918949"/>
    <lineage>
        <taxon>Bacteria</taxon>
        <taxon>Pseudomonadati</taxon>
        <taxon>Pseudomonadota</taxon>
        <taxon>Gammaproteobacteria</taxon>
        <taxon>sulfur-oxidizing symbionts</taxon>
    </lineage>
</organism>